<feature type="compositionally biased region" description="Low complexity" evidence="1">
    <location>
        <begin position="86"/>
        <end position="105"/>
    </location>
</feature>
<proteinExistence type="predicted"/>
<sequence length="308" mass="33604">MNINDPAGVSALLDRLRSSQAWQEAINQPKSSPALPAAPQSSSTEESQNGNLSSVASIQNKDDQSSSTAEESTGTSQSTVSNSIASLLSQLQPDSSPSLSSNDDSTMNEPLHTDSHQGPQVPGSVSSSRHSEAWSSSNHSNSASSSHSHSTQSHRGNDSRTQTPILQDRSRFTYQQALPIVASLSENEDFVKTLASMKKEQEALEQRLWEERTAITQKYENKVKTAMTKATMTGATGLSKHEATMLSDACKKELRRFDTERALLLWDELVSQQQEQLARLGVPTMFVTNGQADRETQQKVMQILQGLV</sequence>
<evidence type="ECO:0000313" key="3">
    <source>
        <dbReference type="Proteomes" id="UP001498398"/>
    </source>
</evidence>
<keyword evidence="3" id="KW-1185">Reference proteome</keyword>
<feature type="compositionally biased region" description="Low complexity" evidence="1">
    <location>
        <begin position="124"/>
        <end position="154"/>
    </location>
</feature>
<organism evidence="2 3">
    <name type="scientific">Marasmiellus scandens</name>
    <dbReference type="NCBI Taxonomy" id="2682957"/>
    <lineage>
        <taxon>Eukaryota</taxon>
        <taxon>Fungi</taxon>
        <taxon>Dikarya</taxon>
        <taxon>Basidiomycota</taxon>
        <taxon>Agaricomycotina</taxon>
        <taxon>Agaricomycetes</taxon>
        <taxon>Agaricomycetidae</taxon>
        <taxon>Agaricales</taxon>
        <taxon>Marasmiineae</taxon>
        <taxon>Omphalotaceae</taxon>
        <taxon>Marasmiellus</taxon>
    </lineage>
</organism>
<dbReference type="InterPro" id="IPR018858">
    <property type="entry name" value="DUF2458"/>
</dbReference>
<feature type="compositionally biased region" description="Polar residues" evidence="1">
    <location>
        <begin position="44"/>
        <end position="59"/>
    </location>
</feature>
<comment type="caution">
    <text evidence="2">The sequence shown here is derived from an EMBL/GenBank/DDBJ whole genome shotgun (WGS) entry which is preliminary data.</text>
</comment>
<feature type="region of interest" description="Disordered" evidence="1">
    <location>
        <begin position="22"/>
        <end position="162"/>
    </location>
</feature>
<gene>
    <name evidence="2" type="ORF">VKT23_003067</name>
</gene>
<evidence type="ECO:0000313" key="2">
    <source>
        <dbReference type="EMBL" id="KAK7468562.1"/>
    </source>
</evidence>
<dbReference type="EMBL" id="JBANRG010000003">
    <property type="protein sequence ID" value="KAK7468562.1"/>
    <property type="molecule type" value="Genomic_DNA"/>
</dbReference>
<dbReference type="Proteomes" id="UP001498398">
    <property type="component" value="Unassembled WGS sequence"/>
</dbReference>
<accession>A0ABR1JYG5</accession>
<evidence type="ECO:0000256" key="1">
    <source>
        <dbReference type="SAM" id="MobiDB-lite"/>
    </source>
</evidence>
<dbReference type="Pfam" id="PF10454">
    <property type="entry name" value="DUF2458"/>
    <property type="match status" value="1"/>
</dbReference>
<name>A0ABR1JYG5_9AGAR</name>
<feature type="compositionally biased region" description="Low complexity" evidence="1">
    <location>
        <begin position="65"/>
        <end position="79"/>
    </location>
</feature>
<protein>
    <submittedName>
        <fullName evidence="2">Uncharacterized protein</fullName>
    </submittedName>
</protein>
<feature type="compositionally biased region" description="Low complexity" evidence="1">
    <location>
        <begin position="31"/>
        <end position="43"/>
    </location>
</feature>
<reference evidence="2 3" key="1">
    <citation type="submission" date="2024-01" db="EMBL/GenBank/DDBJ databases">
        <title>A draft genome for the cacao thread blight pathogen Marasmiellus scandens.</title>
        <authorList>
            <person name="Baruah I.K."/>
            <person name="Leung J."/>
            <person name="Bukari Y."/>
            <person name="Amoako-Attah I."/>
            <person name="Meinhardt L.W."/>
            <person name="Bailey B.A."/>
            <person name="Cohen S.P."/>
        </authorList>
    </citation>
    <scope>NUCLEOTIDE SEQUENCE [LARGE SCALE GENOMIC DNA]</scope>
    <source>
        <strain evidence="2 3">GH-19</strain>
    </source>
</reference>